<dbReference type="Proteomes" id="UP000223968">
    <property type="component" value="Unassembled WGS sequence"/>
</dbReference>
<sequence length="107" mass="11876">MCFSGRKRTDGTLATKVSQKSTGTISSKFPSLTNAHSKKLANSHFDVVIRGNRTEQEQLDSLDIAVVQVGKEGPECEDGFEHTKLHHNPKFTTTLIKLRTWTHGITP</sequence>
<name>A0A2B7XEX9_9EURO</name>
<reference evidence="1 2" key="1">
    <citation type="submission" date="2017-10" db="EMBL/GenBank/DDBJ databases">
        <title>Comparative genomics in systemic dimorphic fungi from Ajellomycetaceae.</title>
        <authorList>
            <person name="Munoz J.F."/>
            <person name="Mcewen J.G."/>
            <person name="Clay O.K."/>
            <person name="Cuomo C.A."/>
        </authorList>
    </citation>
    <scope>NUCLEOTIDE SEQUENCE [LARGE SCALE GENOMIC DNA]</scope>
    <source>
        <strain evidence="1 2">UAMH5409</strain>
    </source>
</reference>
<gene>
    <name evidence="1" type="ORF">AJ79_05469</name>
</gene>
<keyword evidence="2" id="KW-1185">Reference proteome</keyword>
<proteinExistence type="predicted"/>
<protein>
    <submittedName>
        <fullName evidence="1">Uncharacterized protein</fullName>
    </submittedName>
</protein>
<dbReference type="EMBL" id="PDNB01000087">
    <property type="protein sequence ID" value="PGH10214.1"/>
    <property type="molecule type" value="Genomic_DNA"/>
</dbReference>
<dbReference type="AlphaFoldDB" id="A0A2B7XEX9"/>
<accession>A0A2B7XEX9</accession>
<comment type="caution">
    <text evidence="1">The sequence shown here is derived from an EMBL/GenBank/DDBJ whole genome shotgun (WGS) entry which is preliminary data.</text>
</comment>
<organism evidence="1 2">
    <name type="scientific">Helicocarpus griseus UAMH5409</name>
    <dbReference type="NCBI Taxonomy" id="1447875"/>
    <lineage>
        <taxon>Eukaryota</taxon>
        <taxon>Fungi</taxon>
        <taxon>Dikarya</taxon>
        <taxon>Ascomycota</taxon>
        <taxon>Pezizomycotina</taxon>
        <taxon>Eurotiomycetes</taxon>
        <taxon>Eurotiomycetidae</taxon>
        <taxon>Onygenales</taxon>
        <taxon>Ajellomycetaceae</taxon>
        <taxon>Helicocarpus</taxon>
    </lineage>
</organism>
<evidence type="ECO:0000313" key="1">
    <source>
        <dbReference type="EMBL" id="PGH10214.1"/>
    </source>
</evidence>
<evidence type="ECO:0000313" key="2">
    <source>
        <dbReference type="Proteomes" id="UP000223968"/>
    </source>
</evidence>